<proteinExistence type="predicted"/>
<gene>
    <name evidence="2" type="ORF">NDU88_011824</name>
</gene>
<comment type="caution">
    <text evidence="2">The sequence shown here is derived from an EMBL/GenBank/DDBJ whole genome shotgun (WGS) entry which is preliminary data.</text>
</comment>
<dbReference type="Proteomes" id="UP001066276">
    <property type="component" value="Chromosome 5"/>
</dbReference>
<keyword evidence="3" id="KW-1185">Reference proteome</keyword>
<sequence>MRIHEVVAQEGEVLQTRAQEEDLGCKSTAGWSTTDKGTGGGFRRQELSRREYHRQGHRRRTQEAGAQLEGVLQTMGQEKDSRGRTTAGRSATDRGTGGRLRRQEHSRREYYRQGHRRRIPEAGTQQESVLQTREQEEDSRGRSTAEMSTTDKGTGRGLRMQEHSRREYYRQGERRTSQEAEAQQGGVLQTGAQEEGSGGRDQ</sequence>
<feature type="compositionally biased region" description="Basic and acidic residues" evidence="1">
    <location>
        <begin position="43"/>
        <end position="54"/>
    </location>
</feature>
<evidence type="ECO:0000313" key="3">
    <source>
        <dbReference type="Proteomes" id="UP001066276"/>
    </source>
</evidence>
<feature type="region of interest" description="Disordered" evidence="1">
    <location>
        <begin position="18"/>
        <end position="202"/>
    </location>
</feature>
<evidence type="ECO:0000256" key="1">
    <source>
        <dbReference type="SAM" id="MobiDB-lite"/>
    </source>
</evidence>
<accession>A0AAV7S6M3</accession>
<feature type="compositionally biased region" description="Polar residues" evidence="1">
    <location>
        <begin position="123"/>
        <end position="132"/>
    </location>
</feature>
<reference evidence="2" key="1">
    <citation type="journal article" date="2022" name="bioRxiv">
        <title>Sequencing and chromosome-scale assembly of the giantPleurodeles waltlgenome.</title>
        <authorList>
            <person name="Brown T."/>
            <person name="Elewa A."/>
            <person name="Iarovenko S."/>
            <person name="Subramanian E."/>
            <person name="Araus A.J."/>
            <person name="Petzold A."/>
            <person name="Susuki M."/>
            <person name="Suzuki K.-i.T."/>
            <person name="Hayashi T."/>
            <person name="Toyoda A."/>
            <person name="Oliveira C."/>
            <person name="Osipova E."/>
            <person name="Leigh N.D."/>
            <person name="Simon A."/>
            <person name="Yun M.H."/>
        </authorList>
    </citation>
    <scope>NUCLEOTIDE SEQUENCE</scope>
    <source>
        <strain evidence="2">20211129_DDA</strain>
        <tissue evidence="2">Liver</tissue>
    </source>
</reference>
<name>A0AAV7S6M3_PLEWA</name>
<feature type="compositionally biased region" description="Basic and acidic residues" evidence="1">
    <location>
        <begin position="101"/>
        <end position="112"/>
    </location>
</feature>
<dbReference type="EMBL" id="JANPWB010000009">
    <property type="protein sequence ID" value="KAJ1159154.1"/>
    <property type="molecule type" value="Genomic_DNA"/>
</dbReference>
<dbReference type="AlphaFoldDB" id="A0AAV7S6M3"/>
<feature type="compositionally biased region" description="Basic and acidic residues" evidence="1">
    <location>
        <begin position="159"/>
        <end position="178"/>
    </location>
</feature>
<organism evidence="2 3">
    <name type="scientific">Pleurodeles waltl</name>
    <name type="common">Iberian ribbed newt</name>
    <dbReference type="NCBI Taxonomy" id="8319"/>
    <lineage>
        <taxon>Eukaryota</taxon>
        <taxon>Metazoa</taxon>
        <taxon>Chordata</taxon>
        <taxon>Craniata</taxon>
        <taxon>Vertebrata</taxon>
        <taxon>Euteleostomi</taxon>
        <taxon>Amphibia</taxon>
        <taxon>Batrachia</taxon>
        <taxon>Caudata</taxon>
        <taxon>Salamandroidea</taxon>
        <taxon>Salamandridae</taxon>
        <taxon>Pleurodelinae</taxon>
        <taxon>Pleurodeles</taxon>
    </lineage>
</organism>
<evidence type="ECO:0000313" key="2">
    <source>
        <dbReference type="EMBL" id="KAJ1159154.1"/>
    </source>
</evidence>
<protein>
    <submittedName>
        <fullName evidence="2">Uncharacterized protein</fullName>
    </submittedName>
</protein>